<evidence type="ECO:0000313" key="1">
    <source>
        <dbReference type="EMBL" id="KAF6040267.1"/>
    </source>
</evidence>
<organism evidence="1 2">
    <name type="scientific">Bugula neritina</name>
    <name type="common">Brown bryozoan</name>
    <name type="synonym">Sertularia neritina</name>
    <dbReference type="NCBI Taxonomy" id="10212"/>
    <lineage>
        <taxon>Eukaryota</taxon>
        <taxon>Metazoa</taxon>
        <taxon>Spiralia</taxon>
        <taxon>Lophotrochozoa</taxon>
        <taxon>Bryozoa</taxon>
        <taxon>Gymnolaemata</taxon>
        <taxon>Cheilostomatida</taxon>
        <taxon>Flustrina</taxon>
        <taxon>Buguloidea</taxon>
        <taxon>Bugulidae</taxon>
        <taxon>Bugula</taxon>
    </lineage>
</organism>
<proteinExistence type="predicted"/>
<keyword evidence="2" id="KW-1185">Reference proteome</keyword>
<gene>
    <name evidence="1" type="ORF">EB796_001384</name>
</gene>
<comment type="caution">
    <text evidence="1">The sequence shown here is derived from an EMBL/GenBank/DDBJ whole genome shotgun (WGS) entry which is preliminary data.</text>
</comment>
<dbReference type="Proteomes" id="UP000593567">
    <property type="component" value="Unassembled WGS sequence"/>
</dbReference>
<sequence>MSSSAISQVAKLRVPLIKFRHLKGVLAVQDNRPSTSEILALKHEIVSAASDLPSSRFRRKLIDTNEMEFIQVYKLFMK</sequence>
<dbReference type="AlphaFoldDB" id="A0A7J7KQ24"/>
<dbReference type="EMBL" id="VXIV02000163">
    <property type="protein sequence ID" value="KAF6040267.1"/>
    <property type="molecule type" value="Genomic_DNA"/>
</dbReference>
<reference evidence="1" key="1">
    <citation type="submission" date="2020-06" db="EMBL/GenBank/DDBJ databases">
        <title>Draft genome of Bugula neritina, a colonial animal packing powerful symbionts and potential medicines.</title>
        <authorList>
            <person name="Rayko M."/>
        </authorList>
    </citation>
    <scope>NUCLEOTIDE SEQUENCE [LARGE SCALE GENOMIC DNA]</scope>
    <source>
        <strain evidence="1">Kwan_BN1</strain>
    </source>
</reference>
<name>A0A7J7KQ24_BUGNE</name>
<evidence type="ECO:0000313" key="2">
    <source>
        <dbReference type="Proteomes" id="UP000593567"/>
    </source>
</evidence>
<protein>
    <submittedName>
        <fullName evidence="1">Uncharacterized protein</fullName>
    </submittedName>
</protein>
<accession>A0A7J7KQ24</accession>